<proteinExistence type="predicted"/>
<gene>
    <name evidence="2" type="ORF">IAB19_06990</name>
</gene>
<evidence type="ECO:0000313" key="2">
    <source>
        <dbReference type="EMBL" id="MBO8416107.1"/>
    </source>
</evidence>
<dbReference type="EMBL" id="JADINH010000147">
    <property type="protein sequence ID" value="MBO8416107.1"/>
    <property type="molecule type" value="Genomic_DNA"/>
</dbReference>
<evidence type="ECO:0000313" key="3">
    <source>
        <dbReference type="Proteomes" id="UP000823631"/>
    </source>
</evidence>
<name>A0A9D9GQJ6_9GAMM</name>
<dbReference type="AlphaFoldDB" id="A0A9D9GQJ6"/>
<dbReference type="Proteomes" id="UP000823631">
    <property type="component" value="Unassembled WGS sequence"/>
</dbReference>
<accession>A0A9D9GQJ6</accession>
<keyword evidence="1" id="KW-0175">Coiled coil</keyword>
<feature type="coiled-coil region" evidence="1">
    <location>
        <begin position="156"/>
        <end position="188"/>
    </location>
</feature>
<reference evidence="2" key="2">
    <citation type="journal article" date="2021" name="PeerJ">
        <title>Extensive microbial diversity within the chicken gut microbiome revealed by metagenomics and culture.</title>
        <authorList>
            <person name="Gilroy R."/>
            <person name="Ravi A."/>
            <person name="Getino M."/>
            <person name="Pursley I."/>
            <person name="Horton D.L."/>
            <person name="Alikhan N.F."/>
            <person name="Baker D."/>
            <person name="Gharbi K."/>
            <person name="Hall N."/>
            <person name="Watson M."/>
            <person name="Adriaenssens E.M."/>
            <person name="Foster-Nyarko E."/>
            <person name="Jarju S."/>
            <person name="Secka A."/>
            <person name="Antonio M."/>
            <person name="Oren A."/>
            <person name="Chaudhuri R.R."/>
            <person name="La Ragione R."/>
            <person name="Hildebrand F."/>
            <person name="Pallen M.J."/>
        </authorList>
    </citation>
    <scope>NUCLEOTIDE SEQUENCE</scope>
    <source>
        <strain evidence="2">17213</strain>
    </source>
</reference>
<evidence type="ECO:0000256" key="1">
    <source>
        <dbReference type="SAM" id="Coils"/>
    </source>
</evidence>
<sequence>QNQLPFSKVLVLILRYRILNALKKLKQDPHAKHIDEKIAEQMRMIKETQNNYKEDLAFRPPENDTIAVNQLREIRRLRKLIYTELRAGTPVDPVSCQKEDRRLQLLVLKVNISNLIQRTLDLKRMHQVGSCRQLVEKGLEVIQHSPIKDNWLDDKAMTLSQILADLEKEVKEKNRRQLEEQVEDEENKKELDELFGDKKKW</sequence>
<feature type="non-terminal residue" evidence="2">
    <location>
        <position position="1"/>
    </location>
</feature>
<reference evidence="2" key="1">
    <citation type="submission" date="2020-10" db="EMBL/GenBank/DDBJ databases">
        <authorList>
            <person name="Gilroy R."/>
        </authorList>
    </citation>
    <scope>NUCLEOTIDE SEQUENCE</scope>
    <source>
        <strain evidence="2">17213</strain>
    </source>
</reference>
<comment type="caution">
    <text evidence="2">The sequence shown here is derived from an EMBL/GenBank/DDBJ whole genome shotgun (WGS) entry which is preliminary data.</text>
</comment>
<protein>
    <submittedName>
        <fullName evidence="2">Uncharacterized protein</fullName>
    </submittedName>
</protein>
<organism evidence="2 3">
    <name type="scientific">Candidatus Avisuccinivibrio stercorigallinarum</name>
    <dbReference type="NCBI Taxonomy" id="2840704"/>
    <lineage>
        <taxon>Bacteria</taxon>
        <taxon>Pseudomonadati</taxon>
        <taxon>Pseudomonadota</taxon>
        <taxon>Gammaproteobacteria</taxon>
        <taxon>Aeromonadales</taxon>
        <taxon>Succinivibrionaceae</taxon>
        <taxon>Succinivibrionaceae incertae sedis</taxon>
        <taxon>Candidatus Avisuccinivibrio</taxon>
    </lineage>
</organism>